<keyword evidence="2" id="KW-1185">Reference proteome</keyword>
<dbReference type="EMBL" id="BTGU01000923">
    <property type="protein sequence ID" value="GMN69745.1"/>
    <property type="molecule type" value="Genomic_DNA"/>
</dbReference>
<name>A0AA88EB55_FICCA</name>
<proteinExistence type="predicted"/>
<accession>A0AA88EB55</accession>
<gene>
    <name evidence="1" type="ORF">TIFTF001_038792</name>
</gene>
<dbReference type="Proteomes" id="UP001187192">
    <property type="component" value="Unassembled WGS sequence"/>
</dbReference>
<sequence>MCAYNISIDPDIDLITLLPYHRSSRRRPTSWCGDHFRRAFPFDSTHYDRHGPDSVTLNFFNVTLNPTLSNSSTIVVFANWGHSVFLNRESYVDIGVTQPFLPKVATDVKGVINFFKYHPLPDSGIHPKRYPFGPLLRGISYESVGAPNGRAQTLLRDPSQIGCLPNSSMLLHHSPVLRKMPPPRRIHGELQKVKHFMPSSLLRSQLDLLHNDELEDAMVKSGSSYRRNYTSIDKIDYSI</sequence>
<comment type="caution">
    <text evidence="1">The sequence shown here is derived from an EMBL/GenBank/DDBJ whole genome shotgun (WGS) entry which is preliminary data.</text>
</comment>
<protein>
    <submittedName>
        <fullName evidence="1">Uncharacterized protein</fullName>
    </submittedName>
</protein>
<evidence type="ECO:0000313" key="1">
    <source>
        <dbReference type="EMBL" id="GMN69745.1"/>
    </source>
</evidence>
<reference evidence="1" key="1">
    <citation type="submission" date="2023-07" db="EMBL/GenBank/DDBJ databases">
        <title>draft genome sequence of fig (Ficus carica).</title>
        <authorList>
            <person name="Takahashi T."/>
            <person name="Nishimura K."/>
        </authorList>
    </citation>
    <scope>NUCLEOTIDE SEQUENCE</scope>
</reference>
<evidence type="ECO:0000313" key="2">
    <source>
        <dbReference type="Proteomes" id="UP001187192"/>
    </source>
</evidence>
<dbReference type="AlphaFoldDB" id="A0AA88EB55"/>
<organism evidence="1 2">
    <name type="scientific">Ficus carica</name>
    <name type="common">Common fig</name>
    <dbReference type="NCBI Taxonomy" id="3494"/>
    <lineage>
        <taxon>Eukaryota</taxon>
        <taxon>Viridiplantae</taxon>
        <taxon>Streptophyta</taxon>
        <taxon>Embryophyta</taxon>
        <taxon>Tracheophyta</taxon>
        <taxon>Spermatophyta</taxon>
        <taxon>Magnoliopsida</taxon>
        <taxon>eudicotyledons</taxon>
        <taxon>Gunneridae</taxon>
        <taxon>Pentapetalae</taxon>
        <taxon>rosids</taxon>
        <taxon>fabids</taxon>
        <taxon>Rosales</taxon>
        <taxon>Moraceae</taxon>
        <taxon>Ficeae</taxon>
        <taxon>Ficus</taxon>
    </lineage>
</organism>